<dbReference type="PANTHER" id="PTHR44688">
    <property type="entry name" value="DNA-BINDING TRANSCRIPTIONAL ACTIVATOR DEVR_DOSR"/>
    <property type="match status" value="1"/>
</dbReference>
<accession>A0A2G1QJ57</accession>
<keyword evidence="3" id="KW-0804">Transcription</keyword>
<dbReference type="InterPro" id="IPR016032">
    <property type="entry name" value="Sig_transdc_resp-reg_C-effctor"/>
</dbReference>
<dbReference type="SUPFAM" id="SSF75516">
    <property type="entry name" value="Pheromone-binding domain of LuxR-like quorum-sensing transcription factors"/>
    <property type="match status" value="1"/>
</dbReference>
<dbReference type="PANTHER" id="PTHR44688:SF16">
    <property type="entry name" value="DNA-BINDING TRANSCRIPTIONAL ACTIVATOR DEVR_DOSR"/>
    <property type="match status" value="1"/>
</dbReference>
<evidence type="ECO:0000313" key="6">
    <source>
        <dbReference type="Proteomes" id="UP000221168"/>
    </source>
</evidence>
<keyword evidence="2" id="KW-0238">DNA-binding</keyword>
<evidence type="ECO:0000256" key="1">
    <source>
        <dbReference type="ARBA" id="ARBA00023015"/>
    </source>
</evidence>
<sequence length="244" mass="27211">MNKSIFEDTLDHVGRIGRTNCAQEVCDTLLGITGRFGLDRMIIGSQANPHAEPRYEREHILLRGWPEPWVERYILRDYARISPVVHYVKTHMRPFDWREAAAAAGEGHPGQVVLHEIAEFGIRMGISIPLITGDGALALLSLGGEDMDLSPEDFGMVTLVSTYAIERAMQLVVADDASRPIRLTRREAECMRWAAAGKSEWEISRILGISEHTSEKHLLSAKMKLGAANRTHAVAEAIRQGYIT</sequence>
<dbReference type="InterPro" id="IPR005143">
    <property type="entry name" value="TF_LuxR_autoind-bd_dom"/>
</dbReference>
<dbReference type="GO" id="GO:0006355">
    <property type="term" value="P:regulation of DNA-templated transcription"/>
    <property type="evidence" value="ECO:0007669"/>
    <property type="project" value="InterPro"/>
</dbReference>
<dbReference type="PRINTS" id="PR00038">
    <property type="entry name" value="HTHLUXR"/>
</dbReference>
<reference evidence="5 6" key="1">
    <citation type="submission" date="2017-10" db="EMBL/GenBank/DDBJ databases">
        <title>Sedimentibacterium mangrovi gen. nov., sp. nov., a novel member of family Phyllobacteriacea isolated from mangrove sediment.</title>
        <authorList>
            <person name="Liao H."/>
            <person name="Tian Y."/>
        </authorList>
    </citation>
    <scope>NUCLEOTIDE SEQUENCE [LARGE SCALE GENOMIC DNA]</scope>
    <source>
        <strain evidence="5 6">X9-2-2</strain>
    </source>
</reference>
<dbReference type="Proteomes" id="UP000221168">
    <property type="component" value="Unassembled WGS sequence"/>
</dbReference>
<proteinExistence type="predicted"/>
<dbReference type="InterPro" id="IPR000792">
    <property type="entry name" value="Tscrpt_reg_LuxR_C"/>
</dbReference>
<comment type="caution">
    <text evidence="5">The sequence shown here is derived from an EMBL/GenBank/DDBJ whole genome shotgun (WGS) entry which is preliminary data.</text>
</comment>
<dbReference type="Gene3D" id="3.30.450.80">
    <property type="entry name" value="Transcription factor LuxR-like, autoinducer-binding domain"/>
    <property type="match status" value="1"/>
</dbReference>
<keyword evidence="1" id="KW-0805">Transcription regulation</keyword>
<dbReference type="InterPro" id="IPR036693">
    <property type="entry name" value="TF_LuxR_autoind-bd_dom_sf"/>
</dbReference>
<dbReference type="SUPFAM" id="SSF46894">
    <property type="entry name" value="C-terminal effector domain of the bipartite response regulators"/>
    <property type="match status" value="1"/>
</dbReference>
<dbReference type="Gene3D" id="1.10.10.10">
    <property type="entry name" value="Winged helix-like DNA-binding domain superfamily/Winged helix DNA-binding domain"/>
    <property type="match status" value="1"/>
</dbReference>
<dbReference type="RefSeq" id="WP_099307997.1">
    <property type="nucleotide sequence ID" value="NZ_PDVP01000015.1"/>
</dbReference>
<keyword evidence="6" id="KW-1185">Reference proteome</keyword>
<dbReference type="Pfam" id="PF03472">
    <property type="entry name" value="Autoind_bind"/>
    <property type="match status" value="1"/>
</dbReference>
<dbReference type="SMART" id="SM00421">
    <property type="entry name" value="HTH_LUXR"/>
    <property type="match status" value="1"/>
</dbReference>
<evidence type="ECO:0000256" key="2">
    <source>
        <dbReference type="ARBA" id="ARBA00023125"/>
    </source>
</evidence>
<dbReference type="InterPro" id="IPR036388">
    <property type="entry name" value="WH-like_DNA-bd_sf"/>
</dbReference>
<feature type="domain" description="HTH luxR-type" evidence="4">
    <location>
        <begin position="176"/>
        <end position="241"/>
    </location>
</feature>
<dbReference type="OrthoDB" id="3170288at2"/>
<dbReference type="GO" id="GO:0003677">
    <property type="term" value="F:DNA binding"/>
    <property type="evidence" value="ECO:0007669"/>
    <property type="project" value="UniProtKB-KW"/>
</dbReference>
<evidence type="ECO:0000256" key="3">
    <source>
        <dbReference type="ARBA" id="ARBA00023163"/>
    </source>
</evidence>
<dbReference type="EMBL" id="PDVP01000015">
    <property type="protein sequence ID" value="PHP65484.1"/>
    <property type="molecule type" value="Genomic_DNA"/>
</dbReference>
<dbReference type="AlphaFoldDB" id="A0A2G1QJ57"/>
<name>A0A2G1QJ57_9HYPH</name>
<organism evidence="5 6">
    <name type="scientific">Zhengella mangrovi</name>
    <dbReference type="NCBI Taxonomy" id="1982044"/>
    <lineage>
        <taxon>Bacteria</taxon>
        <taxon>Pseudomonadati</taxon>
        <taxon>Pseudomonadota</taxon>
        <taxon>Alphaproteobacteria</taxon>
        <taxon>Hyphomicrobiales</taxon>
        <taxon>Notoacmeibacteraceae</taxon>
        <taxon>Zhengella</taxon>
    </lineage>
</organism>
<gene>
    <name evidence="5" type="ORF">CSC94_19220</name>
</gene>
<evidence type="ECO:0000313" key="5">
    <source>
        <dbReference type="EMBL" id="PHP65484.1"/>
    </source>
</evidence>
<dbReference type="CDD" id="cd06170">
    <property type="entry name" value="LuxR_C_like"/>
    <property type="match status" value="1"/>
</dbReference>
<evidence type="ECO:0000259" key="4">
    <source>
        <dbReference type="PROSITE" id="PS50043"/>
    </source>
</evidence>
<protein>
    <submittedName>
        <fullName evidence="5">LuxR family transcriptional regulator</fullName>
    </submittedName>
</protein>
<dbReference type="Pfam" id="PF00196">
    <property type="entry name" value="GerE"/>
    <property type="match status" value="1"/>
</dbReference>
<dbReference type="PROSITE" id="PS50043">
    <property type="entry name" value="HTH_LUXR_2"/>
    <property type="match status" value="1"/>
</dbReference>